<keyword evidence="2 4" id="KW-0547">Nucleotide-binding</keyword>
<evidence type="ECO:0000256" key="4">
    <source>
        <dbReference type="HAMAP-Rule" id="MF_00909"/>
    </source>
</evidence>
<dbReference type="Pfam" id="PF12327">
    <property type="entry name" value="FtsZ_C"/>
    <property type="match status" value="1"/>
</dbReference>
<keyword evidence="4" id="KW-0131">Cell cycle</keyword>
<dbReference type="Gene3D" id="3.40.50.1440">
    <property type="entry name" value="Tubulin/FtsZ, GTPase domain"/>
    <property type="match status" value="1"/>
</dbReference>
<dbReference type="SUPFAM" id="SSF55307">
    <property type="entry name" value="Tubulin C-terminal domain-like"/>
    <property type="match status" value="1"/>
</dbReference>
<feature type="compositionally biased region" description="Low complexity" evidence="5">
    <location>
        <begin position="390"/>
        <end position="400"/>
    </location>
</feature>
<dbReference type="GO" id="GO:0005737">
    <property type="term" value="C:cytoplasm"/>
    <property type="evidence" value="ECO:0007669"/>
    <property type="project" value="UniProtKB-SubCell"/>
</dbReference>
<dbReference type="InterPro" id="IPR024757">
    <property type="entry name" value="FtsZ_C"/>
</dbReference>
<dbReference type="InterPro" id="IPR008280">
    <property type="entry name" value="Tub_FtsZ_C"/>
</dbReference>
<dbReference type="AlphaFoldDB" id="A0A139SLP2"/>
<dbReference type="GO" id="GO:0005525">
    <property type="term" value="F:GTP binding"/>
    <property type="evidence" value="ECO:0007669"/>
    <property type="project" value="UniProtKB-UniRule"/>
</dbReference>
<evidence type="ECO:0000256" key="1">
    <source>
        <dbReference type="ARBA" id="ARBA00009690"/>
    </source>
</evidence>
<name>A0A139SLP2_9BACT</name>
<evidence type="ECO:0000313" key="8">
    <source>
        <dbReference type="Proteomes" id="UP000070058"/>
    </source>
</evidence>
<evidence type="ECO:0000259" key="6">
    <source>
        <dbReference type="SMART" id="SM00864"/>
    </source>
</evidence>
<proteinExistence type="inferred from homology"/>
<dbReference type="GO" id="GO:0003924">
    <property type="term" value="F:GTPase activity"/>
    <property type="evidence" value="ECO:0007669"/>
    <property type="project" value="UniProtKB-UniRule"/>
</dbReference>
<dbReference type="Pfam" id="PF00091">
    <property type="entry name" value="Tubulin"/>
    <property type="match status" value="1"/>
</dbReference>
<keyword evidence="4" id="KW-0132">Cell division</keyword>
<gene>
    <name evidence="4" type="primary">ftsZ</name>
    <name evidence="7" type="ORF">AXK11_06205</name>
</gene>
<organism evidence="7 8">
    <name type="scientific">Cephaloticoccus primus</name>
    <dbReference type="NCBI Taxonomy" id="1548207"/>
    <lineage>
        <taxon>Bacteria</taxon>
        <taxon>Pseudomonadati</taxon>
        <taxon>Verrucomicrobiota</taxon>
        <taxon>Opitutia</taxon>
        <taxon>Opitutales</taxon>
        <taxon>Opitutaceae</taxon>
        <taxon>Cephaloticoccus</taxon>
    </lineage>
</organism>
<dbReference type="STRING" id="1548207.AXK11_06205"/>
<dbReference type="InterPro" id="IPR045061">
    <property type="entry name" value="FtsZ/CetZ"/>
</dbReference>
<dbReference type="CDD" id="cd02201">
    <property type="entry name" value="FtsZ_type1"/>
    <property type="match status" value="1"/>
</dbReference>
<dbReference type="InterPro" id="IPR003008">
    <property type="entry name" value="Tubulin_FtsZ_GTPase"/>
</dbReference>
<comment type="function">
    <text evidence="4">Essential cell division protein that forms a contractile ring structure (Z ring) at the future cell division site. The regulation of the ring assembly controls the timing and the location of cell division. One of the functions of the FtsZ ring is to recruit other cell division proteins to the septum to produce a new cell wall between the dividing cells. Binds GTP and shows GTPase activity.</text>
</comment>
<feature type="binding site" evidence="4">
    <location>
        <position position="154"/>
    </location>
    <ligand>
        <name>GTP</name>
        <dbReference type="ChEBI" id="CHEBI:37565"/>
    </ligand>
</feature>
<dbReference type="PRINTS" id="PR00423">
    <property type="entry name" value="CELLDVISFTSZ"/>
</dbReference>
<feature type="region of interest" description="Disordered" evidence="5">
    <location>
        <begin position="359"/>
        <end position="429"/>
    </location>
</feature>
<evidence type="ECO:0000256" key="5">
    <source>
        <dbReference type="SAM" id="MobiDB-lite"/>
    </source>
</evidence>
<reference evidence="8" key="1">
    <citation type="submission" date="2016-02" db="EMBL/GenBank/DDBJ databases">
        <authorList>
            <person name="Sanders J.G."/>
            <person name="Lin J.Y."/>
            <person name="Wertz J.T."/>
            <person name="Russell J.A."/>
            <person name="Moreau C.S."/>
            <person name="Powell S."/>
        </authorList>
    </citation>
    <scope>NUCLEOTIDE SEQUENCE [LARGE SCALE GENOMIC DNA]</scope>
    <source>
        <strain evidence="8">CAG34</strain>
    </source>
</reference>
<evidence type="ECO:0000256" key="2">
    <source>
        <dbReference type="ARBA" id="ARBA00022741"/>
    </source>
</evidence>
<protein>
    <recommendedName>
        <fullName evidence="4">Cell division protein FtsZ</fullName>
    </recommendedName>
</protein>
<dbReference type="GO" id="GO:0043093">
    <property type="term" value="P:FtsZ-dependent cytokinesis"/>
    <property type="evidence" value="ECO:0007669"/>
    <property type="project" value="UniProtKB-UniRule"/>
</dbReference>
<dbReference type="HAMAP" id="MF_00909">
    <property type="entry name" value="FtsZ"/>
    <property type="match status" value="1"/>
</dbReference>
<dbReference type="InterPro" id="IPR036525">
    <property type="entry name" value="Tubulin/FtsZ_GTPase_sf"/>
</dbReference>
<feature type="binding site" evidence="4">
    <location>
        <begin position="123"/>
        <end position="125"/>
    </location>
    <ligand>
        <name>GTP</name>
        <dbReference type="ChEBI" id="CHEBI:37565"/>
    </ligand>
</feature>
<accession>A0A139SLP2</accession>
<comment type="similarity">
    <text evidence="1 4">Belongs to the FtsZ family.</text>
</comment>
<dbReference type="PANTHER" id="PTHR30314:SF3">
    <property type="entry name" value="MITOCHONDRIAL DIVISION PROTEIN FSZA"/>
    <property type="match status" value="1"/>
</dbReference>
<keyword evidence="8" id="KW-1185">Reference proteome</keyword>
<feature type="binding site" evidence="4">
    <location>
        <position position="202"/>
    </location>
    <ligand>
        <name>GTP</name>
        <dbReference type="ChEBI" id="CHEBI:37565"/>
    </ligand>
</feature>
<feature type="domain" description="Tubulin/FtsZ GTPase" evidence="6">
    <location>
        <begin position="28"/>
        <end position="220"/>
    </location>
</feature>
<feature type="binding site" evidence="4">
    <location>
        <begin position="36"/>
        <end position="40"/>
    </location>
    <ligand>
        <name>GTP</name>
        <dbReference type="ChEBI" id="CHEBI:37565"/>
    </ligand>
</feature>
<comment type="caution">
    <text evidence="7">The sequence shown here is derived from an EMBL/GenBank/DDBJ whole genome shotgun (WGS) entry which is preliminary data.</text>
</comment>
<comment type="subcellular location">
    <subcellularLocation>
        <location evidence="4">Cytoplasm</location>
    </subcellularLocation>
    <text evidence="4">Assembles at midcell at the inner surface of the cytoplasmic membrane.</text>
</comment>
<sequence length="500" mass="50454">MEPAGSAPDPARAAASASSSLSELPPVLLKLVGVGGAGVNIATRLSAEALAGLPLAVVDCDAQKLADSSVAEKCLLGEKQRRGLSAGGDAELGRQAAEASREKIAAVGGGADLVFVVTGLGGGTGSAAAPMVAAEAAKAGGLVIGFAVLPFSFEGGRRVKQADAALVALRRVCDAVIVLPNDLLLQESAEGASALAAFEQADAWIARAVRAIWGLLHNTGLINLDFAALQRAFEYRGSKTVFGLAGGAEATSAVGGEGREGTAGAAQALLASLPLCPLLHMPEGARRADRLLVVFTGGRDALSLSLVNTVVQALGERFGRAAELIVGATIDESMGERVELCFIGTSDIGHASRRRFGEGRAGRATAAGGTEGAGGAGRTAAARSGETHAAEAAAATVAPTQFQSGAESTDARRKPAPPPPADPFSPLSKAGSAGVFPSAIHGFGKSSARAAAASATTAQDEFGFSESTERGYFQDTDNNLFEGQDLDVPTYRRKGIKITV</sequence>
<dbReference type="GO" id="GO:0000917">
    <property type="term" value="P:division septum assembly"/>
    <property type="evidence" value="ECO:0007669"/>
    <property type="project" value="UniProtKB-KW"/>
</dbReference>
<keyword evidence="3 4" id="KW-0342">GTP-binding</keyword>
<dbReference type="SUPFAM" id="SSF52490">
    <property type="entry name" value="Tubulin nucleotide-binding domain-like"/>
    <property type="match status" value="1"/>
</dbReference>
<keyword evidence="4" id="KW-0717">Septation</keyword>
<dbReference type="PANTHER" id="PTHR30314">
    <property type="entry name" value="CELL DIVISION PROTEIN FTSZ-RELATED"/>
    <property type="match status" value="1"/>
</dbReference>
<feature type="binding site" evidence="4">
    <location>
        <position position="158"/>
    </location>
    <ligand>
        <name>GTP</name>
        <dbReference type="ChEBI" id="CHEBI:37565"/>
    </ligand>
</feature>
<dbReference type="SMART" id="SM00864">
    <property type="entry name" value="Tubulin"/>
    <property type="match status" value="1"/>
</dbReference>
<keyword evidence="4" id="KW-0963">Cytoplasm</keyword>
<comment type="subunit">
    <text evidence="4">Homodimer. Polymerizes to form a dynamic ring structure in a strictly GTP-dependent manner. Interacts directly with several other division proteins.</text>
</comment>
<dbReference type="GO" id="GO:0051258">
    <property type="term" value="P:protein polymerization"/>
    <property type="evidence" value="ECO:0007669"/>
    <property type="project" value="UniProtKB-UniRule"/>
</dbReference>
<dbReference type="GO" id="GO:0032153">
    <property type="term" value="C:cell division site"/>
    <property type="evidence" value="ECO:0007669"/>
    <property type="project" value="UniProtKB-UniRule"/>
</dbReference>
<dbReference type="EMBL" id="LSZQ01000047">
    <property type="protein sequence ID" value="KXU35472.1"/>
    <property type="molecule type" value="Genomic_DNA"/>
</dbReference>
<dbReference type="Proteomes" id="UP000070058">
    <property type="component" value="Unassembled WGS sequence"/>
</dbReference>
<evidence type="ECO:0000313" key="7">
    <source>
        <dbReference type="EMBL" id="KXU35472.1"/>
    </source>
</evidence>
<evidence type="ECO:0000256" key="3">
    <source>
        <dbReference type="ARBA" id="ARBA00023134"/>
    </source>
</evidence>
<dbReference type="InterPro" id="IPR000158">
    <property type="entry name" value="Cell_div_FtsZ"/>
</dbReference>